<dbReference type="RefSeq" id="WP_175276331.1">
    <property type="nucleotide sequence ID" value="NZ_CP054836.1"/>
</dbReference>
<dbReference type="InterPro" id="IPR045851">
    <property type="entry name" value="AMP-bd_C_sf"/>
</dbReference>
<name>A0A6N1VCN6_9HYPH</name>
<dbReference type="Proteomes" id="UP000509367">
    <property type="component" value="Chromosome"/>
</dbReference>
<evidence type="ECO:0000313" key="4">
    <source>
        <dbReference type="EMBL" id="QKV18438.1"/>
    </source>
</evidence>
<dbReference type="KEGG" id="orm:HTY61_08230"/>
<keyword evidence="2" id="KW-0436">Ligase</keyword>
<reference evidence="4 5" key="1">
    <citation type="submission" date="2020-06" db="EMBL/GenBank/DDBJ databases">
        <title>Oricola thermophila sp. nov. isolated from a tidal sediments.</title>
        <authorList>
            <person name="Kwon K.K."/>
            <person name="Yang S.-H."/>
            <person name="Park M.-J."/>
        </authorList>
    </citation>
    <scope>NUCLEOTIDE SEQUENCE [LARGE SCALE GENOMIC DNA]</scope>
    <source>
        <strain evidence="4 5">MEBiC13590</strain>
    </source>
</reference>
<proteinExistence type="inferred from homology"/>
<dbReference type="InterPro" id="IPR020845">
    <property type="entry name" value="AMP-binding_CS"/>
</dbReference>
<dbReference type="InterPro" id="IPR042099">
    <property type="entry name" value="ANL_N_sf"/>
</dbReference>
<keyword evidence="5" id="KW-1185">Reference proteome</keyword>
<protein>
    <submittedName>
        <fullName evidence="4">AMP-binding protein</fullName>
    </submittedName>
</protein>
<dbReference type="AlphaFoldDB" id="A0A6N1VCN6"/>
<organism evidence="4 5">
    <name type="scientific">Oricola thermophila</name>
    <dbReference type="NCBI Taxonomy" id="2742145"/>
    <lineage>
        <taxon>Bacteria</taxon>
        <taxon>Pseudomonadati</taxon>
        <taxon>Pseudomonadota</taxon>
        <taxon>Alphaproteobacteria</taxon>
        <taxon>Hyphomicrobiales</taxon>
        <taxon>Ahrensiaceae</taxon>
        <taxon>Oricola</taxon>
    </lineage>
</organism>
<evidence type="ECO:0000256" key="1">
    <source>
        <dbReference type="ARBA" id="ARBA00006432"/>
    </source>
</evidence>
<dbReference type="Pfam" id="PF00501">
    <property type="entry name" value="AMP-binding"/>
    <property type="match status" value="1"/>
</dbReference>
<evidence type="ECO:0000259" key="3">
    <source>
        <dbReference type="Pfam" id="PF00501"/>
    </source>
</evidence>
<dbReference type="PANTHER" id="PTHR43201:SF5">
    <property type="entry name" value="MEDIUM-CHAIN ACYL-COA LIGASE ACSF2, MITOCHONDRIAL"/>
    <property type="match status" value="1"/>
</dbReference>
<comment type="similarity">
    <text evidence="1">Belongs to the ATP-dependent AMP-binding enzyme family.</text>
</comment>
<dbReference type="GO" id="GO:0006631">
    <property type="term" value="P:fatty acid metabolic process"/>
    <property type="evidence" value="ECO:0007669"/>
    <property type="project" value="TreeGrafter"/>
</dbReference>
<dbReference type="GO" id="GO:0031956">
    <property type="term" value="F:medium-chain fatty acid-CoA ligase activity"/>
    <property type="evidence" value="ECO:0007669"/>
    <property type="project" value="TreeGrafter"/>
</dbReference>
<dbReference type="InterPro" id="IPR000873">
    <property type="entry name" value="AMP-dep_synth/lig_dom"/>
</dbReference>
<feature type="domain" description="AMP-dependent synthetase/ligase" evidence="3">
    <location>
        <begin position="244"/>
        <end position="599"/>
    </location>
</feature>
<dbReference type="PANTHER" id="PTHR43201">
    <property type="entry name" value="ACYL-COA SYNTHETASE"/>
    <property type="match status" value="1"/>
</dbReference>
<gene>
    <name evidence="4" type="ORF">HTY61_08230</name>
</gene>
<dbReference type="EMBL" id="CP054836">
    <property type="protein sequence ID" value="QKV18438.1"/>
    <property type="molecule type" value="Genomic_DNA"/>
</dbReference>
<dbReference type="Gene3D" id="3.30.300.30">
    <property type="match status" value="1"/>
</dbReference>
<dbReference type="SUPFAM" id="SSF56801">
    <property type="entry name" value="Acetyl-CoA synthetase-like"/>
    <property type="match status" value="1"/>
</dbReference>
<dbReference type="Gene3D" id="3.40.50.12780">
    <property type="entry name" value="N-terminal domain of ligase-like"/>
    <property type="match status" value="1"/>
</dbReference>
<sequence length="748" mass="81306">MALVFASCMAILALGLVVVALLEMNATGIGFRQAIHLAPLKVLYRIDTHRIRRIRAGQGPVIYVICEQSRLDPAIYLALLPDTTLHVLDPASAGSWLVQTFRSLARSVVFDKEHMIANRRLVRHLKGNGELAVYLPDSVEPDPAGFRLYRAVALLARKSNAKVVPLHLKNARFLPSSFTPASKAPRRLFPALSVHALPAATLDALRERAGREFTTRVNALFDRMALVRTDTADTSLGLFRAFVEAAKTYGPGRVILEDTVTGSLTYRRMLVGARVLGKRFLAMSKPGEPMGVLLPNANGVVVTFLALQSAGRVAAMLNYSAGPANVVSAIRTARIDTVLSSRTFVEKAELQPLIDAIEANGTKIVWLEDLRDSVGVGEKLLAALSWKRPLVPVEADDPAVILFTSGSEGTPKGVVLSHRNIHANAAQAESRFSISVEDTLFNVLPVFHSFGLTGGTILPLLYGVRLFLYPSPLHYKLIPAAAARVRPSIMFGTDTFLTGYARTAKDTDFSSLRFVVAGAEAVKPQTRELYAERFGCRVLEGYGMTEAAPVVAANTSTHERPGSVGRLFPGISIRIEAVPGVNDGGRLWVRGPNVMIGYLKSDRPGELQPLPDGWHDSGDIVSVDREGYVTVRGRAKRFAKIAGEMVSLGAVEMMVQALWPEDRHAAVSVPDRRKGERIVLATTKADPDKKEILEYGKQAGATELMIPSEIVPFPDIPVLGTGKIDYAKTESWIAKKLGIGRKKKNRAA</sequence>
<accession>A0A6N1VCN6</accession>
<dbReference type="PROSITE" id="PS00455">
    <property type="entry name" value="AMP_BINDING"/>
    <property type="match status" value="1"/>
</dbReference>
<evidence type="ECO:0000256" key="2">
    <source>
        <dbReference type="ARBA" id="ARBA00022598"/>
    </source>
</evidence>
<evidence type="ECO:0000313" key="5">
    <source>
        <dbReference type="Proteomes" id="UP000509367"/>
    </source>
</evidence>